<dbReference type="InterPro" id="IPR003653">
    <property type="entry name" value="Peptidase_C48_C"/>
</dbReference>
<dbReference type="InterPro" id="IPR038765">
    <property type="entry name" value="Papain-like_cys_pep_sf"/>
</dbReference>
<dbReference type="SUPFAM" id="SSF54001">
    <property type="entry name" value="Cysteine proteinases"/>
    <property type="match status" value="1"/>
</dbReference>
<dbReference type="GO" id="GO:0006508">
    <property type="term" value="P:proteolysis"/>
    <property type="evidence" value="ECO:0007669"/>
    <property type="project" value="UniProtKB-KW"/>
</dbReference>
<reference evidence="6 7" key="1">
    <citation type="submission" date="2016-10" db="EMBL/GenBank/DDBJ databases">
        <authorList>
            <person name="Varghese N."/>
            <person name="Submissions S."/>
        </authorList>
    </citation>
    <scope>NUCLEOTIDE SEQUENCE [LARGE SCALE GENOMIC DNA]</scope>
    <source>
        <strain evidence="6 7">DSM 21822</strain>
    </source>
</reference>
<keyword evidence="2" id="KW-0378">Hydrolase</keyword>
<dbReference type="GO" id="GO:0019784">
    <property type="term" value="F:deNEDDylase activity"/>
    <property type="evidence" value="ECO:0007669"/>
    <property type="project" value="InterPro"/>
</dbReference>
<dbReference type="PANTHER" id="PTHR46468">
    <property type="entry name" value="SENTRIN-SPECIFIC PROTEASE 8"/>
    <property type="match status" value="1"/>
</dbReference>
<dbReference type="GO" id="GO:0008234">
    <property type="term" value="F:cysteine-type peptidase activity"/>
    <property type="evidence" value="ECO:0007669"/>
    <property type="project" value="UniProtKB-KW"/>
</dbReference>
<keyword evidence="1" id="KW-0645">Protease</keyword>
<evidence type="ECO:0000256" key="2">
    <source>
        <dbReference type="ARBA" id="ARBA00022801"/>
    </source>
</evidence>
<protein>
    <recommendedName>
        <fullName evidence="5">Ubiquitin-like protease family profile domain-containing protein</fullName>
    </recommendedName>
</protein>
<dbReference type="InterPro" id="IPR044613">
    <property type="entry name" value="Nep1/2-like"/>
</dbReference>
<dbReference type="EMBL" id="FOSL01000092">
    <property type="protein sequence ID" value="SFL25497.1"/>
    <property type="molecule type" value="Genomic_DNA"/>
</dbReference>
<gene>
    <name evidence="6" type="ORF">SAMN04488498_1921</name>
</gene>
<evidence type="ECO:0000313" key="7">
    <source>
        <dbReference type="Proteomes" id="UP000323300"/>
    </source>
</evidence>
<keyword evidence="7" id="KW-1185">Reference proteome</keyword>
<dbReference type="Proteomes" id="UP000323300">
    <property type="component" value="Unassembled WGS sequence"/>
</dbReference>
<feature type="non-terminal residue" evidence="6">
    <location>
        <position position="342"/>
    </location>
</feature>
<dbReference type="Gene3D" id="3.40.395.10">
    <property type="entry name" value="Adenoviral Proteinase, Chain A"/>
    <property type="match status" value="1"/>
</dbReference>
<evidence type="ECO:0000259" key="5">
    <source>
        <dbReference type="PROSITE" id="PS50600"/>
    </source>
</evidence>
<proteinExistence type="predicted"/>
<keyword evidence="3" id="KW-0788">Thiol protease</keyword>
<evidence type="ECO:0000313" key="6">
    <source>
        <dbReference type="EMBL" id="SFL25497.1"/>
    </source>
</evidence>
<sequence>MGLNKLHKHLRVVEANAAWGLSPEQAGWPQGPAGSQVESYDQERLWQEVDQAEEQGPAGSTSRWSAQVPSEFDLPAARSADIYGGLDPLLHLDASTPHEVLDDAYSALVFPRTPFDAHLGALDPTASFYSRSGTDYGYVVGNDWIHRGQPAPDILIGALSRDGHLPSRYRPETNFDIHGQSYTAYWTPQGRQATPNNPEGAGIHLRLDQPDGQASGSGIAPQGPQVLGFTDWLTDDHIQADYAFLRNELHPDLAARARLVDPLLAGHLRTARLDSDVLSRYQRIVLDQDGNDTAEFVFLPVNDASAADPYRRGDHWSLLLIDRRARERPVAYHYDSIGGRHH</sequence>
<dbReference type="PANTHER" id="PTHR46468:SF1">
    <property type="entry name" value="SENTRIN-SPECIFIC PROTEASE 8"/>
    <property type="match status" value="1"/>
</dbReference>
<evidence type="ECO:0000256" key="1">
    <source>
        <dbReference type="ARBA" id="ARBA00022670"/>
    </source>
</evidence>
<dbReference type="PROSITE" id="PS50600">
    <property type="entry name" value="ULP_PROTEASE"/>
    <property type="match status" value="1"/>
</dbReference>
<evidence type="ECO:0000256" key="3">
    <source>
        <dbReference type="ARBA" id="ARBA00022807"/>
    </source>
</evidence>
<evidence type="ECO:0000256" key="4">
    <source>
        <dbReference type="SAM" id="MobiDB-lite"/>
    </source>
</evidence>
<name>A0A1I4G854_9HYPH</name>
<dbReference type="AlphaFoldDB" id="A0A1I4G854"/>
<dbReference type="GO" id="GO:0000338">
    <property type="term" value="P:protein deneddylation"/>
    <property type="evidence" value="ECO:0007669"/>
    <property type="project" value="TreeGrafter"/>
</dbReference>
<organism evidence="6 7">
    <name type="scientific">Neomesorhizobium albiziae</name>
    <dbReference type="NCBI Taxonomy" id="335020"/>
    <lineage>
        <taxon>Bacteria</taxon>
        <taxon>Pseudomonadati</taxon>
        <taxon>Pseudomonadota</taxon>
        <taxon>Alphaproteobacteria</taxon>
        <taxon>Hyphomicrobiales</taxon>
        <taxon>Phyllobacteriaceae</taxon>
        <taxon>Neomesorhizobium</taxon>
    </lineage>
</organism>
<accession>A0A1I4G854</accession>
<feature type="domain" description="Ubiquitin-like protease family profile" evidence="5">
    <location>
        <begin position="217"/>
        <end position="342"/>
    </location>
</feature>
<feature type="region of interest" description="Disordered" evidence="4">
    <location>
        <begin position="22"/>
        <end position="41"/>
    </location>
</feature>